<gene>
    <name evidence="1" type="ORF">RI048_07055</name>
</gene>
<evidence type="ECO:0000313" key="2">
    <source>
        <dbReference type="Proteomes" id="UP001246576"/>
    </source>
</evidence>
<reference evidence="1" key="1">
    <citation type="submission" date="2023-09" db="EMBL/GenBank/DDBJ databases">
        <title>Description of first Herbaspirillum huttiense subsp. nephrolepsisexaltata and Herbaspirillum huttiense subsp. lycopersicon.</title>
        <authorList>
            <person name="Poudel M."/>
            <person name="Sharma A."/>
            <person name="Goss E."/>
            <person name="Tapia J.H."/>
            <person name="Harmon C.M."/>
            <person name="Jones J.B."/>
        </authorList>
    </citation>
    <scope>NUCLEOTIDE SEQUENCE</scope>
    <source>
        <strain evidence="1">SE1</strain>
    </source>
</reference>
<accession>A0ABU2EJB8</accession>
<dbReference type="EMBL" id="JAVLSJ010000003">
    <property type="protein sequence ID" value="MDR9847968.1"/>
    <property type="molecule type" value="Genomic_DNA"/>
</dbReference>
<proteinExistence type="predicted"/>
<sequence length="203" mass="23907">MSRHEMQDVSEIEAFKSWNALQISVVIKIRQHETERQPSHCMMFSMAQRLTGPLPDQEKTMRRFLIAIMLMFSLNAYAADRYDGIPERFLSLYQSGKPMEALDYLTKTSPYAKELSDQIRSLREVVKTYQQSMGKFGDAEMISERTIGTRYVYMKYMLNYERQPVLFELTLYRFKDRWALQNVSFNANFNEEIARESNATTAK</sequence>
<evidence type="ECO:0008006" key="3">
    <source>
        <dbReference type="Google" id="ProtNLM"/>
    </source>
</evidence>
<comment type="caution">
    <text evidence="1">The sequence shown here is derived from an EMBL/GenBank/DDBJ whole genome shotgun (WGS) entry which is preliminary data.</text>
</comment>
<protein>
    <recommendedName>
        <fullName evidence="3">DUF4019 domain-containing protein</fullName>
    </recommendedName>
</protein>
<name>A0ABU2EJB8_9BURK</name>
<dbReference type="Proteomes" id="UP001246576">
    <property type="component" value="Unassembled WGS sequence"/>
</dbReference>
<evidence type="ECO:0000313" key="1">
    <source>
        <dbReference type="EMBL" id="MDR9847968.1"/>
    </source>
</evidence>
<keyword evidence="2" id="KW-1185">Reference proteome</keyword>
<dbReference type="RefSeq" id="WP_134040258.1">
    <property type="nucleotide sequence ID" value="NZ_JAVLSJ010000003.1"/>
</dbReference>
<organism evidence="1 2">
    <name type="scientific">Herbaspirillum huttiense subsp. lycopersici</name>
    <dbReference type="NCBI Taxonomy" id="3074428"/>
    <lineage>
        <taxon>Bacteria</taxon>
        <taxon>Pseudomonadati</taxon>
        <taxon>Pseudomonadota</taxon>
        <taxon>Betaproteobacteria</taxon>
        <taxon>Burkholderiales</taxon>
        <taxon>Oxalobacteraceae</taxon>
        <taxon>Herbaspirillum</taxon>
    </lineage>
</organism>